<evidence type="ECO:0000313" key="2">
    <source>
        <dbReference type="EMBL" id="KAG9063114.1"/>
    </source>
</evidence>
<comment type="caution">
    <text evidence="2">The sequence shown here is derived from an EMBL/GenBank/DDBJ whole genome shotgun (WGS) entry which is preliminary data.</text>
</comment>
<proteinExistence type="predicted"/>
<evidence type="ECO:0000256" key="1">
    <source>
        <dbReference type="SAM" id="MobiDB-lite"/>
    </source>
</evidence>
<dbReference type="AlphaFoldDB" id="A0A9P8BNS7"/>
<accession>A0A9P8BNS7</accession>
<sequence length="117" mass="13534">MPDHIFPNQLENVLLENESSKDPNRRLTPDAQALPRTLLSLDPTARPKSSRMNRQTFFAMGHYPTKLDESVFYTLYTPVGENKRKDAPVEEEEETKAVQKAKYEYDDSEDPNVDFDL</sequence>
<feature type="compositionally biased region" description="Acidic residues" evidence="1">
    <location>
        <begin position="106"/>
        <end position="117"/>
    </location>
</feature>
<gene>
    <name evidence="2" type="ORF">KI688_004714</name>
</gene>
<evidence type="ECO:0000313" key="3">
    <source>
        <dbReference type="Proteomes" id="UP000707451"/>
    </source>
</evidence>
<feature type="region of interest" description="Disordered" evidence="1">
    <location>
        <begin position="81"/>
        <end position="117"/>
    </location>
</feature>
<protein>
    <submittedName>
        <fullName evidence="2">Uncharacterized protein</fullName>
    </submittedName>
</protein>
<feature type="compositionally biased region" description="Basic and acidic residues" evidence="1">
    <location>
        <begin position="95"/>
        <end position="105"/>
    </location>
</feature>
<organism evidence="2 3">
    <name type="scientific">Linnemannia hyalina</name>
    <dbReference type="NCBI Taxonomy" id="64524"/>
    <lineage>
        <taxon>Eukaryota</taxon>
        <taxon>Fungi</taxon>
        <taxon>Fungi incertae sedis</taxon>
        <taxon>Mucoromycota</taxon>
        <taxon>Mortierellomycotina</taxon>
        <taxon>Mortierellomycetes</taxon>
        <taxon>Mortierellales</taxon>
        <taxon>Mortierellaceae</taxon>
        <taxon>Linnemannia</taxon>
    </lineage>
</organism>
<reference evidence="2" key="1">
    <citation type="submission" date="2021-06" db="EMBL/GenBank/DDBJ databases">
        <title>Genome Sequence of Mortierella hyaline Strain SCG-10, a Cold-Adapted, Nitrate-Reducing Fungus Isolated from Soil in Minnesota, USA.</title>
        <authorList>
            <person name="Aldossari N."/>
        </authorList>
    </citation>
    <scope>NUCLEOTIDE SEQUENCE</scope>
    <source>
        <strain evidence="2">SCG-10</strain>
    </source>
</reference>
<feature type="compositionally biased region" description="Basic and acidic residues" evidence="1">
    <location>
        <begin position="18"/>
        <end position="28"/>
    </location>
</feature>
<keyword evidence="3" id="KW-1185">Reference proteome</keyword>
<name>A0A9P8BNS7_9FUNG</name>
<dbReference type="EMBL" id="JAHRHY010000017">
    <property type="protein sequence ID" value="KAG9063114.1"/>
    <property type="molecule type" value="Genomic_DNA"/>
</dbReference>
<feature type="region of interest" description="Disordered" evidence="1">
    <location>
        <begin position="16"/>
        <end position="51"/>
    </location>
</feature>
<dbReference type="Proteomes" id="UP000707451">
    <property type="component" value="Unassembled WGS sequence"/>
</dbReference>